<organism evidence="2 3">
    <name type="scientific">Medicago truncatula</name>
    <name type="common">Barrel medic</name>
    <name type="synonym">Medicago tribuloides</name>
    <dbReference type="NCBI Taxonomy" id="3880"/>
    <lineage>
        <taxon>Eukaryota</taxon>
        <taxon>Viridiplantae</taxon>
        <taxon>Streptophyta</taxon>
        <taxon>Embryophyta</taxon>
        <taxon>Tracheophyta</taxon>
        <taxon>Spermatophyta</taxon>
        <taxon>Magnoliopsida</taxon>
        <taxon>eudicotyledons</taxon>
        <taxon>Gunneridae</taxon>
        <taxon>Pentapetalae</taxon>
        <taxon>rosids</taxon>
        <taxon>fabids</taxon>
        <taxon>Fabales</taxon>
        <taxon>Fabaceae</taxon>
        <taxon>Papilionoideae</taxon>
        <taxon>50 kb inversion clade</taxon>
        <taxon>NPAAA clade</taxon>
        <taxon>Hologalegina</taxon>
        <taxon>IRL clade</taxon>
        <taxon>Trifolieae</taxon>
        <taxon>Medicago</taxon>
    </lineage>
</organism>
<dbReference type="Proteomes" id="UP000265566">
    <property type="component" value="Chromosome 4"/>
</dbReference>
<evidence type="ECO:0000256" key="1">
    <source>
        <dbReference type="SAM" id="Phobius"/>
    </source>
</evidence>
<dbReference type="EMBL" id="PSQE01000004">
    <property type="protein sequence ID" value="RHN59283.1"/>
    <property type="molecule type" value="Genomic_DNA"/>
</dbReference>
<evidence type="ECO:0000313" key="3">
    <source>
        <dbReference type="Proteomes" id="UP000265566"/>
    </source>
</evidence>
<feature type="transmembrane region" description="Helical" evidence="1">
    <location>
        <begin position="25"/>
        <end position="42"/>
    </location>
</feature>
<sequence length="43" mass="5072">MTSPHQFHFNHTHIFITIAPLRNPFIEIVLVNFFIAISFCSNR</sequence>
<keyword evidence="1" id="KW-0812">Transmembrane</keyword>
<keyword evidence="1" id="KW-0472">Membrane</keyword>
<accession>A0A396I3F6</accession>
<comment type="caution">
    <text evidence="2">The sequence shown here is derived from an EMBL/GenBank/DDBJ whole genome shotgun (WGS) entry which is preliminary data.</text>
</comment>
<reference evidence="3" key="1">
    <citation type="journal article" date="2018" name="Nat. Plants">
        <title>Whole-genome landscape of Medicago truncatula symbiotic genes.</title>
        <authorList>
            <person name="Pecrix Y."/>
            <person name="Staton S.E."/>
            <person name="Sallet E."/>
            <person name="Lelandais-Briere C."/>
            <person name="Moreau S."/>
            <person name="Carrere S."/>
            <person name="Blein T."/>
            <person name="Jardinaud M.F."/>
            <person name="Latrasse D."/>
            <person name="Zouine M."/>
            <person name="Zahm M."/>
            <person name="Kreplak J."/>
            <person name="Mayjonade B."/>
            <person name="Satge C."/>
            <person name="Perez M."/>
            <person name="Cauet S."/>
            <person name="Marande W."/>
            <person name="Chantry-Darmon C."/>
            <person name="Lopez-Roques C."/>
            <person name="Bouchez O."/>
            <person name="Berard A."/>
            <person name="Debelle F."/>
            <person name="Munos S."/>
            <person name="Bendahmane A."/>
            <person name="Berges H."/>
            <person name="Niebel A."/>
            <person name="Buitink J."/>
            <person name="Frugier F."/>
            <person name="Benhamed M."/>
            <person name="Crespi M."/>
            <person name="Gouzy J."/>
            <person name="Gamas P."/>
        </authorList>
    </citation>
    <scope>NUCLEOTIDE SEQUENCE [LARGE SCALE GENOMIC DNA]</scope>
    <source>
        <strain evidence="3">cv. Jemalong A17</strain>
    </source>
</reference>
<gene>
    <name evidence="2" type="ORF">MtrunA17_Chr4g0011561</name>
</gene>
<dbReference type="Gramene" id="rna21288">
    <property type="protein sequence ID" value="RHN59283.1"/>
    <property type="gene ID" value="gene21288"/>
</dbReference>
<keyword evidence="1" id="KW-1133">Transmembrane helix</keyword>
<name>A0A396I3F6_MEDTR</name>
<proteinExistence type="predicted"/>
<evidence type="ECO:0000313" key="2">
    <source>
        <dbReference type="EMBL" id="RHN59283.1"/>
    </source>
</evidence>
<dbReference type="AlphaFoldDB" id="A0A396I3F6"/>
<evidence type="ECO:0008006" key="4">
    <source>
        <dbReference type="Google" id="ProtNLM"/>
    </source>
</evidence>
<protein>
    <recommendedName>
        <fullName evidence="4">Transmembrane protein</fullName>
    </recommendedName>
</protein>